<proteinExistence type="predicted"/>
<evidence type="ECO:0000313" key="1">
    <source>
        <dbReference type="EMBL" id="MCD5310909.1"/>
    </source>
</evidence>
<keyword evidence="2" id="KW-1185">Reference proteome</keyword>
<name>A0A9X1NBY0_9ACTN</name>
<comment type="caution">
    <text evidence="1">The sequence shown here is derived from an EMBL/GenBank/DDBJ whole genome shotgun (WGS) entry which is preliminary data.</text>
</comment>
<sequence length="108" mass="12279">MMFWAHLLWLIPAAGIGFQAYVEAQHHRCRHGLTHPFGWKWHVFRASGIAYLAMSHLSKAYLAPSAVWVAVLVADLWMLSRHLPEGWLSRLRDRVSARLPRLAVGGAQ</sequence>
<gene>
    <name evidence="1" type="ORF">LR394_08380</name>
</gene>
<evidence type="ECO:0000313" key="2">
    <source>
        <dbReference type="Proteomes" id="UP001138997"/>
    </source>
</evidence>
<dbReference type="EMBL" id="JAJOMB010000003">
    <property type="protein sequence ID" value="MCD5310909.1"/>
    <property type="molecule type" value="Genomic_DNA"/>
</dbReference>
<protein>
    <submittedName>
        <fullName evidence="1">Uncharacterized protein</fullName>
    </submittedName>
</protein>
<dbReference type="AlphaFoldDB" id="A0A9X1NBY0"/>
<reference evidence="1" key="1">
    <citation type="submission" date="2021-11" db="EMBL/GenBank/DDBJ databases">
        <title>Streptomyces corallinus and Kineosporia corallina sp. nov., two new coral-derived marine actinobacteria.</title>
        <authorList>
            <person name="Buangrab K."/>
            <person name="Sutthacheep M."/>
            <person name="Yeemin T."/>
            <person name="Harunari E."/>
            <person name="Igarashi Y."/>
            <person name="Sripreechasak P."/>
            <person name="Kanchanasin P."/>
            <person name="Tanasupawat S."/>
            <person name="Phongsopitanun W."/>
        </authorList>
    </citation>
    <scope>NUCLEOTIDE SEQUENCE</scope>
    <source>
        <strain evidence="1">JCM 31032</strain>
    </source>
</reference>
<dbReference type="Proteomes" id="UP001138997">
    <property type="component" value="Unassembled WGS sequence"/>
</dbReference>
<accession>A0A9X1NBY0</accession>
<dbReference type="RefSeq" id="WP_231440085.1">
    <property type="nucleotide sequence ID" value="NZ_JAJOMB010000003.1"/>
</dbReference>
<organism evidence="1 2">
    <name type="scientific">Kineosporia babensis</name>
    <dbReference type="NCBI Taxonomy" id="499548"/>
    <lineage>
        <taxon>Bacteria</taxon>
        <taxon>Bacillati</taxon>
        <taxon>Actinomycetota</taxon>
        <taxon>Actinomycetes</taxon>
        <taxon>Kineosporiales</taxon>
        <taxon>Kineosporiaceae</taxon>
        <taxon>Kineosporia</taxon>
    </lineage>
</organism>